<name>A0A371GQ02_MUCPR</name>
<organism evidence="2 3">
    <name type="scientific">Mucuna pruriens</name>
    <name type="common">Velvet bean</name>
    <name type="synonym">Dolichos pruriens</name>
    <dbReference type="NCBI Taxonomy" id="157652"/>
    <lineage>
        <taxon>Eukaryota</taxon>
        <taxon>Viridiplantae</taxon>
        <taxon>Streptophyta</taxon>
        <taxon>Embryophyta</taxon>
        <taxon>Tracheophyta</taxon>
        <taxon>Spermatophyta</taxon>
        <taxon>Magnoliopsida</taxon>
        <taxon>eudicotyledons</taxon>
        <taxon>Gunneridae</taxon>
        <taxon>Pentapetalae</taxon>
        <taxon>rosids</taxon>
        <taxon>fabids</taxon>
        <taxon>Fabales</taxon>
        <taxon>Fabaceae</taxon>
        <taxon>Papilionoideae</taxon>
        <taxon>50 kb inversion clade</taxon>
        <taxon>NPAAA clade</taxon>
        <taxon>indigoferoid/millettioid clade</taxon>
        <taxon>Phaseoleae</taxon>
        <taxon>Mucuna</taxon>
    </lineage>
</organism>
<protein>
    <recommendedName>
        <fullName evidence="1">Retroviral polymerase SH3-like domain-containing protein</fullName>
    </recommendedName>
</protein>
<evidence type="ECO:0000259" key="1">
    <source>
        <dbReference type="Pfam" id="PF25597"/>
    </source>
</evidence>
<dbReference type="Proteomes" id="UP000257109">
    <property type="component" value="Unassembled WGS sequence"/>
</dbReference>
<comment type="caution">
    <text evidence="2">The sequence shown here is derived from an EMBL/GenBank/DDBJ whole genome shotgun (WGS) entry which is preliminary data.</text>
</comment>
<dbReference type="EMBL" id="QJKJ01004819">
    <property type="protein sequence ID" value="RDX92642.1"/>
    <property type="molecule type" value="Genomic_DNA"/>
</dbReference>
<evidence type="ECO:0000313" key="3">
    <source>
        <dbReference type="Proteomes" id="UP000257109"/>
    </source>
</evidence>
<evidence type="ECO:0000313" key="2">
    <source>
        <dbReference type="EMBL" id="RDX92642.1"/>
    </source>
</evidence>
<gene>
    <name evidence="2" type="ORF">CR513_25199</name>
</gene>
<dbReference type="AlphaFoldDB" id="A0A371GQ02"/>
<feature type="domain" description="Retroviral polymerase SH3-like" evidence="1">
    <location>
        <begin position="76"/>
        <end position="132"/>
    </location>
</feature>
<dbReference type="InterPro" id="IPR057670">
    <property type="entry name" value="SH3_retrovirus"/>
</dbReference>
<dbReference type="Pfam" id="PF25597">
    <property type="entry name" value="SH3_retrovirus"/>
    <property type="match status" value="1"/>
</dbReference>
<proteinExistence type="predicted"/>
<keyword evidence="3" id="KW-1185">Reference proteome</keyword>
<dbReference type="OrthoDB" id="6776856at2759"/>
<dbReference type="STRING" id="157652.A0A371GQ02"/>
<accession>A0A371GQ02</accession>
<feature type="non-terminal residue" evidence="2">
    <location>
        <position position="1"/>
    </location>
</feature>
<sequence length="213" mass="24797">MEGVNTTHTDFRNCDKEGIVYDVVAPYTPQYNDAISTTAFILNRSSTKRLKGTTPEEAWSRNKLDMSHFRIFGSLHVPEQVRRKLDDRALQMVLLGYHLIGAYKLYDRIMGKVAVNRDVMVDETKRWSWQIDVSKSIERNVVMNLEDLQDGESCVIGGNKPKRSQGERHTPQRLNDYDKHFALLVELEPVSFEQDPRWRVAMEELKPIKKNWT</sequence>
<reference evidence="2" key="1">
    <citation type="submission" date="2018-05" db="EMBL/GenBank/DDBJ databases">
        <title>Draft genome of Mucuna pruriens seed.</title>
        <authorList>
            <person name="Nnadi N.E."/>
            <person name="Vos R."/>
            <person name="Hasami M.H."/>
            <person name="Devisetty U.K."/>
            <person name="Aguiy J.C."/>
        </authorList>
    </citation>
    <scope>NUCLEOTIDE SEQUENCE [LARGE SCALE GENOMIC DNA]</scope>
    <source>
        <strain evidence="2">JCA_2017</strain>
    </source>
</reference>